<reference evidence="1 2" key="1">
    <citation type="journal article" date="2018" name="BMC Genomics">
        <title>Genomic comparison of Trypanosoma conorhini and Trypanosoma rangeli to Trypanosoma cruzi strains of high and low virulence.</title>
        <authorList>
            <person name="Bradwell K.R."/>
            <person name="Koparde V.N."/>
            <person name="Matveyev A.V."/>
            <person name="Serrano M.G."/>
            <person name="Alves J.M."/>
            <person name="Parikh H."/>
            <person name="Huang B."/>
            <person name="Lee V."/>
            <person name="Espinosa-Alvarez O."/>
            <person name="Ortiz P.A."/>
            <person name="Costa-Martins A.G."/>
            <person name="Teixeira M.M."/>
            <person name="Buck G.A."/>
        </authorList>
    </citation>
    <scope>NUCLEOTIDE SEQUENCE [LARGE SCALE GENOMIC DNA]</scope>
    <source>
        <strain evidence="1 2">AM80</strain>
    </source>
</reference>
<sequence length="821" mass="90495">MSRGDAVLTVRPGELSCLPIAHLDSTDLAMRLVPMEGGRESREVLLCEDSPRKQLEVAASRGADSIGRLKVFSFADVSAYVDVTYHLRGPVLTMLLAPARSGIHNGTRFSIRLVIYINGDVVEEACVCPDETFVTLRHDPFGPPVEYLFECVIYGERYVANERVDLTIVDSSEGECIVMKHEEFPRRYFFELSIEARHVEVFGGVAQVHSLVPRYIFGLENNSHMDVEFTSEAGDSIGTLGGTPLSCSSGRNFAYLPLHASLVLHVEKATSSAFEVNESLEEQMLLCNVPEQNETRCGSHCFFLRVKEEAAARTMELLPAVFILNMDAARGLSVRHTICAKDTSSRGEEQWVHRVALPAAGVLPYTFVSCCGYLDTFAFCWEENGGAPAYSAPVEMPFASKTDWTGIVQCGQTYHMVQVRKEGSCDPTTVIVGGPCNRPSLTLVNLTPKSFHEVDAMTVSSSMRPVTNDAVLHLSEQEKEFVVRLTRNTATDIGDEVTAFVRPHWDAATVILSLFPLNATVLLPGGACSAVKPQLKGEVEDVATEIPTTIRVDVKVSQVSFMVRDEKESSVLFTVESSEFWMVYHSLTLTAQGTISNASVQSIYECKKCQVLKPFCFDMTVRDVEVLRHTISVCAAQLNVTRLEVELSDILLYQFDQLAAHCQDYSLKRSGRREGCTVANACPVIAGPHRLPCSQHRRIELGSVVICEICVILTYDRSQQPPTDVLFRGSPIGKFIPSLRRATLRLPTVRFRDISRETLMDVCGMVQEVMFFEFLKQLPSFVSSAVLFPTLSPVGSILARVGSFIFGSSGAASELPGATLI</sequence>
<accession>A0A3R7KCP7</accession>
<dbReference type="Proteomes" id="UP000283634">
    <property type="component" value="Unassembled WGS sequence"/>
</dbReference>
<dbReference type="GeneID" id="40328471"/>
<gene>
    <name evidence="1" type="ORF">TraAM80_04538</name>
</gene>
<dbReference type="VEuPathDB" id="TriTrypDB:TRSC58_07038"/>
<dbReference type="OMA" id="SSEFWMV"/>
<protein>
    <submittedName>
        <fullName evidence="1">Uncharacterized protein</fullName>
    </submittedName>
</protein>
<organism evidence="1 2">
    <name type="scientific">Trypanosoma rangeli</name>
    <dbReference type="NCBI Taxonomy" id="5698"/>
    <lineage>
        <taxon>Eukaryota</taxon>
        <taxon>Discoba</taxon>
        <taxon>Euglenozoa</taxon>
        <taxon>Kinetoplastea</taxon>
        <taxon>Metakinetoplastina</taxon>
        <taxon>Trypanosomatida</taxon>
        <taxon>Trypanosomatidae</taxon>
        <taxon>Trypanosoma</taxon>
        <taxon>Herpetosoma</taxon>
    </lineage>
</organism>
<comment type="caution">
    <text evidence="1">The sequence shown here is derived from an EMBL/GenBank/DDBJ whole genome shotgun (WGS) entry which is preliminary data.</text>
</comment>
<evidence type="ECO:0000313" key="2">
    <source>
        <dbReference type="Proteomes" id="UP000283634"/>
    </source>
</evidence>
<keyword evidence="2" id="KW-1185">Reference proteome</keyword>
<proteinExistence type="predicted"/>
<name>A0A3R7KCP7_TRYRA</name>
<dbReference type="EMBL" id="MKGL01000134">
    <property type="protein sequence ID" value="RNF05438.1"/>
    <property type="molecule type" value="Genomic_DNA"/>
</dbReference>
<dbReference type="OrthoDB" id="271287at2759"/>
<dbReference type="AlphaFoldDB" id="A0A3R7KCP7"/>
<dbReference type="RefSeq" id="XP_029238684.1">
    <property type="nucleotide sequence ID" value="XM_029381462.1"/>
</dbReference>
<evidence type="ECO:0000313" key="1">
    <source>
        <dbReference type="EMBL" id="RNF05438.1"/>
    </source>
</evidence>